<dbReference type="SUPFAM" id="SSF53383">
    <property type="entry name" value="PLP-dependent transferases"/>
    <property type="match status" value="1"/>
</dbReference>
<comment type="caution">
    <text evidence="7">The sequence shown here is derived from an EMBL/GenBank/DDBJ whole genome shotgun (WGS) entry which is preliminary data.</text>
</comment>
<dbReference type="InterPro" id="IPR002129">
    <property type="entry name" value="PyrdxlP-dep_de-COase"/>
</dbReference>
<keyword evidence="5" id="KW-0175">Coiled coil</keyword>
<protein>
    <recommendedName>
        <fullName evidence="4">Pyridoxal-dependent decarboxylase domain-containing protein 1</fullName>
    </recommendedName>
</protein>
<name>A0A814TG37_9BILA</name>
<evidence type="ECO:0000259" key="6">
    <source>
        <dbReference type="Pfam" id="PF22937"/>
    </source>
</evidence>
<evidence type="ECO:0000256" key="3">
    <source>
        <dbReference type="ARBA" id="ARBA00023239"/>
    </source>
</evidence>
<dbReference type="PANTHER" id="PTHR42735">
    <property type="match status" value="1"/>
</dbReference>
<feature type="coiled-coil region" evidence="5">
    <location>
        <begin position="667"/>
        <end position="694"/>
    </location>
</feature>
<evidence type="ECO:0000313" key="7">
    <source>
        <dbReference type="EMBL" id="CAF1160342.1"/>
    </source>
</evidence>
<dbReference type="Proteomes" id="UP000663836">
    <property type="component" value="Unassembled WGS sequence"/>
</dbReference>
<keyword evidence="3" id="KW-0456">Lyase</keyword>
<sequence>MDEKIEQKPNGLNDSSTRLKSLNTKNLSATNNINDDVDDEVDDHSNQIAELNNRIKNDFISYCLSFLQEDEEARECVQIVWNKYLQCVGDVAMISAFFDTLPFNIKGSVFQKYQNEIIEWCRNLFHINCDTLLYSTFYSETFLRIIRYALKQTNNENNLSLKKAIIYVSIDFDTNIKNDLLSSISNIKFEHIQNDVLHEDIIDINQLEELIKRNLNDIDSYPFMVIANAGTTLVGRCDELTKIKQLCNQYNLWLHGIGDLLGSLALLSTIKENVNISCDSLTIDIVKLLGIQNLPYLTFFIRPIIEIKQDKRREYNSIQNERLNNGNLSTKSTTNTNISPSTITNNNNNNNNNNNSLVSHSFDDIILHSPSISFLSVWSISQRCSKTHVLYHMKHSFDLTNLLIKKLKQIKTLKVLIDDDNQGILTYKRICSGDVPDDRLPNTVILFRFETNDVPEIGNLDDLYNYIDLLNLWLFDKLSQQYPKMNLELLKGIQFQMLKSDDNCSNRIPAHAIRFAPLEHLLDVIDGSEIQTFSDNMQRYSDILLATMTARARLSSSVAKYENLVSIPMPNWAGIGAIRYIPNDININEQSNVSSYDINTIQAELARKLQANDSAFSLGGGTNEHDSMFYLRLGMIRKCDDLDVLLQKISDNGKETETSLKYVEDMAEKIKVGIEKVQKDLQNENQQILAQEGLLRQLPVISNIMSWWSPSPTTSPLAMKGRSFDLNSGRIESTEDTYVYRMQIDKQSPHALTHNDGETVTLSTSTDLATNSTDNIAEQQQTQ</sequence>
<dbReference type="InterPro" id="IPR015424">
    <property type="entry name" value="PyrdxlP-dep_Trfase"/>
</dbReference>
<dbReference type="GO" id="GO:0019752">
    <property type="term" value="P:carboxylic acid metabolic process"/>
    <property type="evidence" value="ECO:0007669"/>
    <property type="project" value="InterPro"/>
</dbReference>
<reference evidence="7" key="1">
    <citation type="submission" date="2021-02" db="EMBL/GenBank/DDBJ databases">
        <authorList>
            <person name="Nowell W R."/>
        </authorList>
    </citation>
    <scope>NUCLEOTIDE SEQUENCE</scope>
</reference>
<accession>A0A814TG37</accession>
<comment type="cofactor">
    <cofactor evidence="1">
        <name>pyridoxal 5'-phosphate</name>
        <dbReference type="ChEBI" id="CHEBI:597326"/>
    </cofactor>
</comment>
<dbReference type="Gene3D" id="3.40.640.10">
    <property type="entry name" value="Type I PLP-dependent aspartate aminotransferase-like (Major domain)"/>
    <property type="match status" value="1"/>
</dbReference>
<dbReference type="Pfam" id="PF22937">
    <property type="entry name" value="PDXDC1-like_cen2"/>
    <property type="match status" value="1"/>
</dbReference>
<dbReference type="AlphaFoldDB" id="A0A814TG37"/>
<keyword evidence="2" id="KW-0663">Pyridoxal phosphate</keyword>
<dbReference type="InterPro" id="IPR015421">
    <property type="entry name" value="PyrdxlP-dep_Trfase_major"/>
</dbReference>
<evidence type="ECO:0000256" key="4">
    <source>
        <dbReference type="ARBA" id="ARBA00047190"/>
    </source>
</evidence>
<dbReference type="GO" id="GO:0030170">
    <property type="term" value="F:pyridoxal phosphate binding"/>
    <property type="evidence" value="ECO:0007669"/>
    <property type="project" value="InterPro"/>
</dbReference>
<dbReference type="EMBL" id="CAJOBD010000539">
    <property type="protein sequence ID" value="CAF3684981.1"/>
    <property type="molecule type" value="Genomic_DNA"/>
</dbReference>
<dbReference type="EMBL" id="CAJNOT010001186">
    <property type="protein sequence ID" value="CAF1160342.1"/>
    <property type="molecule type" value="Genomic_DNA"/>
</dbReference>
<feature type="domain" description="PDXDC1-like third" evidence="6">
    <location>
        <begin position="555"/>
        <end position="661"/>
    </location>
</feature>
<dbReference type="Pfam" id="PF00282">
    <property type="entry name" value="Pyridoxal_deC"/>
    <property type="match status" value="1"/>
</dbReference>
<dbReference type="PANTHER" id="PTHR42735:SF1">
    <property type="entry name" value="PYRIDOXAL-DEPENDENT DECARBOXYLASE DOMAIN-CONTAINING PROTEIN 1-RELATED"/>
    <property type="match status" value="1"/>
</dbReference>
<evidence type="ECO:0000256" key="5">
    <source>
        <dbReference type="SAM" id="Coils"/>
    </source>
</evidence>
<dbReference type="Proteomes" id="UP000663864">
    <property type="component" value="Unassembled WGS sequence"/>
</dbReference>
<gene>
    <name evidence="8" type="ORF">JBS370_LOCUS8457</name>
    <name evidence="7" type="ORF">ZHD862_LOCUS20652</name>
</gene>
<dbReference type="InterPro" id="IPR055102">
    <property type="entry name" value="PDXDC1-like_3rd"/>
</dbReference>
<evidence type="ECO:0000313" key="8">
    <source>
        <dbReference type="EMBL" id="CAF3684981.1"/>
    </source>
</evidence>
<organism evidence="7 9">
    <name type="scientific">Rotaria sordida</name>
    <dbReference type="NCBI Taxonomy" id="392033"/>
    <lineage>
        <taxon>Eukaryota</taxon>
        <taxon>Metazoa</taxon>
        <taxon>Spiralia</taxon>
        <taxon>Gnathifera</taxon>
        <taxon>Rotifera</taxon>
        <taxon>Eurotatoria</taxon>
        <taxon>Bdelloidea</taxon>
        <taxon>Philodinida</taxon>
        <taxon>Philodinidae</taxon>
        <taxon>Rotaria</taxon>
    </lineage>
</organism>
<evidence type="ECO:0000256" key="2">
    <source>
        <dbReference type="ARBA" id="ARBA00022898"/>
    </source>
</evidence>
<dbReference type="GO" id="GO:0016830">
    <property type="term" value="F:carbon-carbon lyase activity"/>
    <property type="evidence" value="ECO:0007669"/>
    <property type="project" value="InterPro"/>
</dbReference>
<proteinExistence type="predicted"/>
<evidence type="ECO:0000256" key="1">
    <source>
        <dbReference type="ARBA" id="ARBA00001933"/>
    </source>
</evidence>
<evidence type="ECO:0000313" key="9">
    <source>
        <dbReference type="Proteomes" id="UP000663864"/>
    </source>
</evidence>
<dbReference type="InterPro" id="IPR050477">
    <property type="entry name" value="GrpII_AminoAcid_Decarb"/>
</dbReference>